<feature type="transmembrane region" description="Helical" evidence="17">
    <location>
        <begin position="640"/>
        <end position="658"/>
    </location>
</feature>
<evidence type="ECO:0000256" key="14">
    <source>
        <dbReference type="RuleBase" id="RU000405"/>
    </source>
</evidence>
<dbReference type="EMBL" id="JANEYG010000013">
    <property type="protein sequence ID" value="KAJ8920610.1"/>
    <property type="molecule type" value="Genomic_DNA"/>
</dbReference>
<dbReference type="Pfam" id="PF16214">
    <property type="entry name" value="AC_N"/>
    <property type="match status" value="1"/>
</dbReference>
<evidence type="ECO:0000313" key="20">
    <source>
        <dbReference type="Proteomes" id="UP001159042"/>
    </source>
</evidence>
<gene>
    <name evidence="19" type="ORF">NQ315_004749</name>
</gene>
<feature type="transmembrane region" description="Helical" evidence="17">
    <location>
        <begin position="109"/>
        <end position="129"/>
    </location>
</feature>
<evidence type="ECO:0000256" key="17">
    <source>
        <dbReference type="SAM" id="Phobius"/>
    </source>
</evidence>
<evidence type="ECO:0000256" key="2">
    <source>
        <dbReference type="ARBA" id="ARBA00001946"/>
    </source>
</evidence>
<dbReference type="GO" id="GO:0005886">
    <property type="term" value="C:plasma membrane"/>
    <property type="evidence" value="ECO:0007669"/>
    <property type="project" value="TreeGrafter"/>
</dbReference>
<feature type="domain" description="Guanylate cyclase" evidence="18">
    <location>
        <begin position="811"/>
        <end position="874"/>
    </location>
</feature>
<evidence type="ECO:0000256" key="12">
    <source>
        <dbReference type="ARBA" id="ARBA00023136"/>
    </source>
</evidence>
<dbReference type="CDD" id="cd07302">
    <property type="entry name" value="CHD"/>
    <property type="match status" value="2"/>
</dbReference>
<dbReference type="InterPro" id="IPR018297">
    <property type="entry name" value="A/G_cyclase_CS"/>
</dbReference>
<dbReference type="GO" id="GO:0007189">
    <property type="term" value="P:adenylate cyclase-activating G protein-coupled receptor signaling pathway"/>
    <property type="evidence" value="ECO:0007669"/>
    <property type="project" value="TreeGrafter"/>
</dbReference>
<feature type="transmembrane region" description="Helical" evidence="17">
    <location>
        <begin position="678"/>
        <end position="695"/>
    </location>
</feature>
<evidence type="ECO:0000313" key="19">
    <source>
        <dbReference type="EMBL" id="KAJ8920610.1"/>
    </source>
</evidence>
<keyword evidence="5 17" id="KW-0812">Transmembrane</keyword>
<comment type="subcellular location">
    <subcellularLocation>
        <location evidence="3">Membrane</location>
        <topology evidence="3">Multi-pass membrane protein</topology>
    </subcellularLocation>
</comment>
<dbReference type="Pfam" id="PF00211">
    <property type="entry name" value="Guanylate_cyc"/>
    <property type="match status" value="3"/>
</dbReference>
<feature type="region of interest" description="Disordered" evidence="16">
    <location>
        <begin position="970"/>
        <end position="1010"/>
    </location>
</feature>
<dbReference type="FunFam" id="3.30.70.1230:FF:000009">
    <property type="entry name" value="Adenylate cyclase"/>
    <property type="match status" value="1"/>
</dbReference>
<dbReference type="SMART" id="SM00044">
    <property type="entry name" value="CYCc"/>
    <property type="match status" value="2"/>
</dbReference>
<keyword evidence="11" id="KW-0115">cAMP biosynthesis</keyword>
<proteinExistence type="inferred from homology"/>
<comment type="catalytic activity">
    <reaction evidence="1">
        <text>ATP = 3',5'-cyclic AMP + diphosphate</text>
        <dbReference type="Rhea" id="RHEA:15389"/>
        <dbReference type="ChEBI" id="CHEBI:30616"/>
        <dbReference type="ChEBI" id="CHEBI:33019"/>
        <dbReference type="ChEBI" id="CHEBI:58165"/>
        <dbReference type="EC" id="4.6.1.1"/>
    </reaction>
</comment>
<feature type="transmembrane region" description="Helical" evidence="17">
    <location>
        <begin position="615"/>
        <end position="633"/>
    </location>
</feature>
<evidence type="ECO:0000256" key="7">
    <source>
        <dbReference type="ARBA" id="ARBA00022741"/>
    </source>
</evidence>
<dbReference type="GO" id="GO:0006171">
    <property type="term" value="P:cAMP biosynthetic process"/>
    <property type="evidence" value="ECO:0007669"/>
    <property type="project" value="UniProtKB-KW"/>
</dbReference>
<protein>
    <recommendedName>
        <fullName evidence="4">adenylate cyclase</fullName>
        <ecNumber evidence="4">4.6.1.1</ecNumber>
    </recommendedName>
</protein>
<evidence type="ECO:0000256" key="6">
    <source>
        <dbReference type="ARBA" id="ARBA00022723"/>
    </source>
</evidence>
<feature type="domain" description="Guanylate cyclase" evidence="18">
    <location>
        <begin position="229"/>
        <end position="356"/>
    </location>
</feature>
<organism evidence="19 20">
    <name type="scientific">Exocentrus adspersus</name>
    <dbReference type="NCBI Taxonomy" id="1586481"/>
    <lineage>
        <taxon>Eukaryota</taxon>
        <taxon>Metazoa</taxon>
        <taxon>Ecdysozoa</taxon>
        <taxon>Arthropoda</taxon>
        <taxon>Hexapoda</taxon>
        <taxon>Insecta</taxon>
        <taxon>Pterygota</taxon>
        <taxon>Neoptera</taxon>
        <taxon>Endopterygota</taxon>
        <taxon>Coleoptera</taxon>
        <taxon>Polyphaga</taxon>
        <taxon>Cucujiformia</taxon>
        <taxon>Chrysomeloidea</taxon>
        <taxon>Cerambycidae</taxon>
        <taxon>Lamiinae</taxon>
        <taxon>Acanthocinini</taxon>
        <taxon>Exocentrus</taxon>
    </lineage>
</organism>
<evidence type="ECO:0000256" key="16">
    <source>
        <dbReference type="SAM" id="MobiDB-lite"/>
    </source>
</evidence>
<evidence type="ECO:0000256" key="4">
    <source>
        <dbReference type="ARBA" id="ARBA00012201"/>
    </source>
</evidence>
<reference evidence="19 20" key="1">
    <citation type="journal article" date="2023" name="Insect Mol. Biol.">
        <title>Genome sequencing provides insights into the evolution of gene families encoding plant cell wall-degrading enzymes in longhorned beetles.</title>
        <authorList>
            <person name="Shin N.R."/>
            <person name="Okamura Y."/>
            <person name="Kirsch R."/>
            <person name="Pauchet Y."/>
        </authorList>
    </citation>
    <scope>NUCLEOTIDE SEQUENCE [LARGE SCALE GENOMIC DNA]</scope>
    <source>
        <strain evidence="19">EAD_L_NR</strain>
    </source>
</reference>
<comment type="similarity">
    <text evidence="14">Belongs to the adenylyl cyclase class-4/guanylyl cyclase family.</text>
</comment>
<evidence type="ECO:0000256" key="8">
    <source>
        <dbReference type="ARBA" id="ARBA00022840"/>
    </source>
</evidence>
<comment type="caution">
    <text evidence="19">The sequence shown here is derived from an EMBL/GenBank/DDBJ whole genome shotgun (WGS) entry which is preliminary data.</text>
</comment>
<keyword evidence="20" id="KW-1185">Reference proteome</keyword>
<keyword evidence="7" id="KW-0547">Nucleotide-binding</keyword>
<dbReference type="Proteomes" id="UP001159042">
    <property type="component" value="Unassembled WGS sequence"/>
</dbReference>
<evidence type="ECO:0000256" key="1">
    <source>
        <dbReference type="ARBA" id="ARBA00001593"/>
    </source>
</evidence>
<evidence type="ECO:0000256" key="5">
    <source>
        <dbReference type="ARBA" id="ARBA00022692"/>
    </source>
</evidence>
<feature type="transmembrane region" description="Helical" evidence="17">
    <location>
        <begin position="141"/>
        <end position="161"/>
    </location>
</feature>
<dbReference type="PROSITE" id="PS00452">
    <property type="entry name" value="GUANYLATE_CYCLASE_1"/>
    <property type="match status" value="1"/>
</dbReference>
<dbReference type="EC" id="4.6.1.1" evidence="4"/>
<accession>A0AAV8W2Q6</accession>
<dbReference type="InterPro" id="IPR029787">
    <property type="entry name" value="Nucleotide_cyclase"/>
</dbReference>
<dbReference type="PANTHER" id="PTHR45627:SF30">
    <property type="entry name" value="ADENYLATE CYCLASE TYPE 3"/>
    <property type="match status" value="1"/>
</dbReference>
<dbReference type="PROSITE" id="PS50125">
    <property type="entry name" value="GUANYLATE_CYCLASE_2"/>
    <property type="match status" value="2"/>
</dbReference>
<keyword evidence="8" id="KW-0067">ATP-binding</keyword>
<dbReference type="Gene3D" id="3.30.70.1230">
    <property type="entry name" value="Nucleotide cyclase"/>
    <property type="match status" value="3"/>
</dbReference>
<evidence type="ECO:0000259" key="18">
    <source>
        <dbReference type="PROSITE" id="PS50125"/>
    </source>
</evidence>
<feature type="transmembrane region" description="Helical" evidence="17">
    <location>
        <begin position="502"/>
        <end position="522"/>
    </location>
</feature>
<evidence type="ECO:0000256" key="15">
    <source>
        <dbReference type="SAM" id="Coils"/>
    </source>
</evidence>
<feature type="coiled-coil region" evidence="15">
    <location>
        <begin position="247"/>
        <end position="274"/>
    </location>
</feature>
<comment type="cofactor">
    <cofactor evidence="2">
        <name>Mg(2+)</name>
        <dbReference type="ChEBI" id="CHEBI:18420"/>
    </cofactor>
</comment>
<feature type="region of interest" description="Disordered" evidence="16">
    <location>
        <begin position="944"/>
        <end position="963"/>
    </location>
</feature>
<keyword evidence="9" id="KW-0460">Magnesium</keyword>
<dbReference type="GO" id="GO:0035556">
    <property type="term" value="P:intracellular signal transduction"/>
    <property type="evidence" value="ECO:0007669"/>
    <property type="project" value="InterPro"/>
</dbReference>
<evidence type="ECO:0000256" key="11">
    <source>
        <dbReference type="ARBA" id="ARBA00022998"/>
    </source>
</evidence>
<feature type="compositionally biased region" description="Polar residues" evidence="16">
    <location>
        <begin position="1000"/>
        <end position="1010"/>
    </location>
</feature>
<dbReference type="GO" id="GO:0004016">
    <property type="term" value="F:adenylate cyclase activity"/>
    <property type="evidence" value="ECO:0007669"/>
    <property type="project" value="UniProtKB-EC"/>
</dbReference>
<dbReference type="GO" id="GO:0005524">
    <property type="term" value="F:ATP binding"/>
    <property type="evidence" value="ECO:0007669"/>
    <property type="project" value="UniProtKB-KW"/>
</dbReference>
<dbReference type="GO" id="GO:0046872">
    <property type="term" value="F:metal ion binding"/>
    <property type="evidence" value="ECO:0007669"/>
    <property type="project" value="UniProtKB-KW"/>
</dbReference>
<dbReference type="InterPro" id="IPR001054">
    <property type="entry name" value="A/G_cyclase"/>
</dbReference>
<feature type="transmembrane region" description="Helical" evidence="17">
    <location>
        <begin position="29"/>
        <end position="49"/>
    </location>
</feature>
<evidence type="ECO:0000256" key="13">
    <source>
        <dbReference type="ARBA" id="ARBA00023239"/>
    </source>
</evidence>
<keyword evidence="13 14" id="KW-0456">Lyase</keyword>
<dbReference type="InterPro" id="IPR032628">
    <property type="entry name" value="AC_N"/>
</dbReference>
<evidence type="ECO:0000256" key="10">
    <source>
        <dbReference type="ARBA" id="ARBA00022989"/>
    </source>
</evidence>
<dbReference type="AlphaFoldDB" id="A0AAV8W2Q6"/>
<keyword evidence="10 17" id="KW-1133">Transmembrane helix</keyword>
<evidence type="ECO:0000256" key="3">
    <source>
        <dbReference type="ARBA" id="ARBA00004141"/>
    </source>
</evidence>
<keyword evidence="6" id="KW-0479">Metal-binding</keyword>
<sequence>MRQELNCSLKKKKGNLEKLAFTVPSGQDLFTFGFMSSFLMMNCGLLVWCRRGFDNKLLWATVPHVSWHIANTQILAALFLKKNEVTSRDSLGWVLLLDYLIYVTLPIRLRYCVILSIGTCASYIAAIVGLSKSKLHFAEQHISNCILLVTANLLGLTSYLVEDKQQRRAFLETRQSLEVKLVIEEQSAEQERLLLSVLPEHVAVQMRQDLDSADSQFKKIYMSRHENVSILYADIVGFTAISSTYSAQELVKMLNELFARFDKLAEKYQQLRIKILGDCYYCISGAPKERPDHAVLCVHMGLSMVKAIKYVQQTANSPVDMRVGIHTGAVLAGVLGQRQWQFDVYSKDVELANKMESSGMAGRVHISDATLSFLSGEFEVEPGYGEKREEALRIAGLKTYFIVKVLKPPPKQDFQNGGGILPEEDSCVIADVASDIKEEANDSNTVRCRQDSTDFKVRLRKELVSRDGHKELAKNTKVITLAFIDPEKEKSYHLHIISSSSFILLMFLIVKLAIGTTIILVLPNDLVIDFVYYTENIIFFILVLIAIAEEFSILSKRCKALKEPMRIRRSLATSCIVIIGTINVLDSITCVELKKTSENCSTTVDIDATCLYPSYFSYFTVLILIASSLPACLSYLWKSFLMFLISTAQCLVNILILGPALDCEEFMKHWTSLTEGKFTLSGLLITATIALAFLSRHTEQVARVLFLWRSEVEEQRDCAEDMRRRNEALVYNILPPHVAAHFMGNRKRQHDELYSQSYAEVGVLFASMPNFSDFYSEETVNNQGLECLRFLNEVISDFDAPDDPISVRWLHLALLVEFALELKKALQSINEQSFNHFVLKLGINHGPITAGVIGARKPHYDIWGNTVNVASRMESTGKAGCIQVTEETCQILQHFGYQFEQRGLVAVKGKGQLMTYYLLGKTGKITPPTAPVSPIMGVSTMETLNEEDESHDSPTSKSDDKTVIECSDRIEDDVFTSEGDTSVSEQALIGKEVEPKDSTEATLLLSQCDS</sequence>
<name>A0AAV8W2Q6_9CUCU</name>
<dbReference type="SUPFAM" id="SSF55073">
    <property type="entry name" value="Nucleotide cyclase"/>
    <property type="match status" value="2"/>
</dbReference>
<keyword evidence="15" id="KW-0175">Coiled coil</keyword>
<dbReference type="PANTHER" id="PTHR45627">
    <property type="entry name" value="ADENYLATE CYCLASE TYPE 1"/>
    <property type="match status" value="1"/>
</dbReference>
<feature type="compositionally biased region" description="Basic and acidic residues" evidence="16">
    <location>
        <begin position="951"/>
        <end position="963"/>
    </location>
</feature>
<feature type="transmembrane region" description="Helical" evidence="17">
    <location>
        <begin position="537"/>
        <end position="555"/>
    </location>
</feature>
<evidence type="ECO:0000256" key="9">
    <source>
        <dbReference type="ARBA" id="ARBA00022842"/>
    </source>
</evidence>
<feature type="transmembrane region" description="Helical" evidence="17">
    <location>
        <begin position="567"/>
        <end position="585"/>
    </location>
</feature>
<keyword evidence="12 17" id="KW-0472">Membrane</keyword>